<feature type="transmembrane region" description="Helical" evidence="1">
    <location>
        <begin position="77"/>
        <end position="95"/>
    </location>
</feature>
<name>A0A2P6RKK8_ROSCH</name>
<dbReference type="Proteomes" id="UP000238479">
    <property type="component" value="Chromosome 2"/>
</dbReference>
<evidence type="ECO:0000256" key="2">
    <source>
        <dbReference type="SAM" id="SignalP"/>
    </source>
</evidence>
<keyword evidence="1" id="KW-0812">Transmembrane</keyword>
<feature type="transmembrane region" description="Helical" evidence="1">
    <location>
        <begin position="107"/>
        <end position="130"/>
    </location>
</feature>
<reference evidence="3 4" key="1">
    <citation type="journal article" date="2018" name="Nat. Genet.">
        <title>The Rosa genome provides new insights in the design of modern roses.</title>
        <authorList>
            <person name="Bendahmane M."/>
        </authorList>
    </citation>
    <scope>NUCLEOTIDE SEQUENCE [LARGE SCALE GENOMIC DNA]</scope>
    <source>
        <strain evidence="4">cv. Old Blush</strain>
    </source>
</reference>
<keyword evidence="2" id="KW-0732">Signal</keyword>
<feature type="transmembrane region" description="Helical" evidence="1">
    <location>
        <begin position="157"/>
        <end position="181"/>
    </location>
</feature>
<organism evidence="3 4">
    <name type="scientific">Rosa chinensis</name>
    <name type="common">China rose</name>
    <dbReference type="NCBI Taxonomy" id="74649"/>
    <lineage>
        <taxon>Eukaryota</taxon>
        <taxon>Viridiplantae</taxon>
        <taxon>Streptophyta</taxon>
        <taxon>Embryophyta</taxon>
        <taxon>Tracheophyta</taxon>
        <taxon>Spermatophyta</taxon>
        <taxon>Magnoliopsida</taxon>
        <taxon>eudicotyledons</taxon>
        <taxon>Gunneridae</taxon>
        <taxon>Pentapetalae</taxon>
        <taxon>rosids</taxon>
        <taxon>fabids</taxon>
        <taxon>Rosales</taxon>
        <taxon>Rosaceae</taxon>
        <taxon>Rosoideae</taxon>
        <taxon>Rosoideae incertae sedis</taxon>
        <taxon>Rosa</taxon>
    </lineage>
</organism>
<proteinExistence type="predicted"/>
<evidence type="ECO:0000313" key="4">
    <source>
        <dbReference type="Proteomes" id="UP000238479"/>
    </source>
</evidence>
<keyword evidence="1" id="KW-1133">Transmembrane helix</keyword>
<keyword evidence="4" id="KW-1185">Reference proteome</keyword>
<feature type="signal peptide" evidence="2">
    <location>
        <begin position="1"/>
        <end position="22"/>
    </location>
</feature>
<feature type="chain" id="PRO_5015171926" evidence="2">
    <location>
        <begin position="23"/>
        <end position="195"/>
    </location>
</feature>
<evidence type="ECO:0000313" key="3">
    <source>
        <dbReference type="EMBL" id="PRQ46970.1"/>
    </source>
</evidence>
<gene>
    <name evidence="3" type="ORF">RchiOBHm_Chr2g0094701</name>
</gene>
<dbReference type="EMBL" id="PDCK01000040">
    <property type="protein sequence ID" value="PRQ46970.1"/>
    <property type="molecule type" value="Genomic_DNA"/>
</dbReference>
<evidence type="ECO:0000256" key="1">
    <source>
        <dbReference type="SAM" id="Phobius"/>
    </source>
</evidence>
<sequence length="195" mass="21072">MIAALPFSCLVALFLNVGLLTATLNVFKLPSCPSSSSFPTLTAFSTTLPSFTTSDKSLPTSLSFFTTFNPSPSTPTFTPLSLIIKSSLLPFTLLLTPNRTTFSMYDLFIWLATKLADTSIFIFSAGSTLFKGLCQLEGLGTTSFNSASFFFLLPPPVIYKLICLFFFDICFVISVASASFFTGIHPSQLNVPGSL</sequence>
<keyword evidence="1" id="KW-0472">Membrane</keyword>
<dbReference type="AlphaFoldDB" id="A0A2P6RKK8"/>
<dbReference type="Gramene" id="PRQ46970">
    <property type="protein sequence ID" value="PRQ46970"/>
    <property type="gene ID" value="RchiOBHm_Chr2g0094701"/>
</dbReference>
<accession>A0A2P6RKK8</accession>
<protein>
    <submittedName>
        <fullName evidence="3">Uncharacterized protein</fullName>
    </submittedName>
</protein>
<comment type="caution">
    <text evidence="3">The sequence shown here is derived from an EMBL/GenBank/DDBJ whole genome shotgun (WGS) entry which is preliminary data.</text>
</comment>